<dbReference type="RefSeq" id="WP_181909381.1">
    <property type="nucleotide sequence ID" value="NZ_QTTN01000003.1"/>
</dbReference>
<reference evidence="1 2" key="1">
    <citation type="submission" date="2018-08" db="EMBL/GenBank/DDBJ databases">
        <title>Genomic Encyclopedia of Type Strains, Phase III (KMG-III): the genomes of soil and plant-associated and newly described type strains.</title>
        <authorList>
            <person name="Whitman W."/>
        </authorList>
    </citation>
    <scope>NUCLEOTIDE SEQUENCE [LARGE SCALE GENOMIC DNA]</scope>
    <source>
        <strain evidence="1 2">CGMCC 1.10966</strain>
    </source>
</reference>
<comment type="caution">
    <text evidence="1">The sequence shown here is derived from an EMBL/GenBank/DDBJ whole genome shotgun (WGS) entry which is preliminary data.</text>
</comment>
<dbReference type="AlphaFoldDB" id="A0A3D9SD50"/>
<accession>A0A3D9SD50</accession>
<evidence type="ECO:0000313" key="2">
    <source>
        <dbReference type="Proteomes" id="UP000256304"/>
    </source>
</evidence>
<gene>
    <name evidence="1" type="ORF">A8990_10384</name>
</gene>
<keyword evidence="2" id="KW-1185">Reference proteome</keyword>
<proteinExistence type="predicted"/>
<dbReference type="EMBL" id="QTTN01000003">
    <property type="protein sequence ID" value="REE92786.1"/>
    <property type="molecule type" value="Genomic_DNA"/>
</dbReference>
<name>A0A3D9SD50_9BACL</name>
<sequence length="46" mass="5267">MRKIEDQKQEVHNTSQAAIELDVRTILEQLGIDLANWPADLPPLQK</sequence>
<protein>
    <submittedName>
        <fullName evidence="1">Uncharacterized protein</fullName>
    </submittedName>
</protein>
<organism evidence="1 2">
    <name type="scientific">Paenibacillus taihuensis</name>
    <dbReference type="NCBI Taxonomy" id="1156355"/>
    <lineage>
        <taxon>Bacteria</taxon>
        <taxon>Bacillati</taxon>
        <taxon>Bacillota</taxon>
        <taxon>Bacilli</taxon>
        <taxon>Bacillales</taxon>
        <taxon>Paenibacillaceae</taxon>
        <taxon>Paenibacillus</taxon>
    </lineage>
</organism>
<dbReference type="Proteomes" id="UP000256304">
    <property type="component" value="Unassembled WGS sequence"/>
</dbReference>
<evidence type="ECO:0000313" key="1">
    <source>
        <dbReference type="EMBL" id="REE92786.1"/>
    </source>
</evidence>